<dbReference type="InterPro" id="IPR000600">
    <property type="entry name" value="ROK"/>
</dbReference>
<dbReference type="EMBL" id="JAFLVR010000027">
    <property type="protein sequence ID" value="MBO0452950.1"/>
    <property type="molecule type" value="Genomic_DNA"/>
</dbReference>
<organism evidence="8 9">
    <name type="scientific">Candidatus Enterococcus murrayae</name>
    <dbReference type="NCBI Taxonomy" id="2815321"/>
    <lineage>
        <taxon>Bacteria</taxon>
        <taxon>Bacillati</taxon>
        <taxon>Bacillota</taxon>
        <taxon>Bacilli</taxon>
        <taxon>Lactobacillales</taxon>
        <taxon>Enterococcaceae</taxon>
        <taxon>Enterococcus</taxon>
    </lineage>
</organism>
<evidence type="ECO:0000313" key="9">
    <source>
        <dbReference type="Proteomes" id="UP000664495"/>
    </source>
</evidence>
<keyword evidence="4" id="KW-0862">Zinc</keyword>
<dbReference type="EC" id="2.7.1.4" evidence="6"/>
<dbReference type="SUPFAM" id="SSF53067">
    <property type="entry name" value="Actin-like ATPase domain"/>
    <property type="match status" value="1"/>
</dbReference>
<evidence type="ECO:0000313" key="8">
    <source>
        <dbReference type="EMBL" id="MBO0452950.1"/>
    </source>
</evidence>
<dbReference type="Proteomes" id="UP000664495">
    <property type="component" value="Unassembled WGS sequence"/>
</dbReference>
<dbReference type="PANTHER" id="PTHR42742:SF3">
    <property type="entry name" value="FRUCTOKINASE"/>
    <property type="match status" value="1"/>
</dbReference>
<keyword evidence="9" id="KW-1185">Reference proteome</keyword>
<comment type="catalytic activity">
    <reaction evidence="7">
        <text>D-fructose + ATP = D-fructose 6-phosphate + ADP + H(+)</text>
        <dbReference type="Rhea" id="RHEA:16125"/>
        <dbReference type="ChEBI" id="CHEBI:15378"/>
        <dbReference type="ChEBI" id="CHEBI:30616"/>
        <dbReference type="ChEBI" id="CHEBI:37721"/>
        <dbReference type="ChEBI" id="CHEBI:61527"/>
        <dbReference type="ChEBI" id="CHEBI:456216"/>
        <dbReference type="EC" id="2.7.1.4"/>
    </reaction>
</comment>
<evidence type="ECO:0000256" key="2">
    <source>
        <dbReference type="ARBA" id="ARBA00006479"/>
    </source>
</evidence>
<sequence length="288" mass="31039">MLGAIEAGGTKIICAIADENNVTEIIDEEIIETGDPTRNVEAIIQFFTAHPVQAIGVGSFGPIDVDRHSETYGYITNTPKSGWKNFDFLGALKKLAVPIYWTTDVNAAAFGEMAYGAARQTKNSVYLTVGTGVGGGVILNNEILPGKKHLEIGHISIARRSGDSFEGVCPYHDDCLEGLVSGPAIYKRTGIKGTEIGPEDAVWDTVAYYLAESCVNYALSFAPEVIVLGGGVMHQKQLFPFIRNYYLQVMNEYMSVADLESFIVHSELNNRAGIIGGLALAKKVLGGE</sequence>
<evidence type="ECO:0000256" key="5">
    <source>
        <dbReference type="ARBA" id="ARBA00022842"/>
    </source>
</evidence>
<protein>
    <recommendedName>
        <fullName evidence="6">fructokinase</fullName>
        <ecNumber evidence="6">2.7.1.4</ecNumber>
    </recommendedName>
</protein>
<gene>
    <name evidence="8" type="ORF">JZO85_11750</name>
</gene>
<evidence type="ECO:0000256" key="1">
    <source>
        <dbReference type="ARBA" id="ARBA00001946"/>
    </source>
</evidence>
<comment type="similarity">
    <text evidence="2">Belongs to the ROK (NagC/XylR) family.</text>
</comment>
<comment type="caution">
    <text evidence="8">The sequence shown here is derived from an EMBL/GenBank/DDBJ whole genome shotgun (WGS) entry which is preliminary data.</text>
</comment>
<dbReference type="InterPro" id="IPR043129">
    <property type="entry name" value="ATPase_NBD"/>
</dbReference>
<dbReference type="Pfam" id="PF00480">
    <property type="entry name" value="ROK"/>
    <property type="match status" value="1"/>
</dbReference>
<evidence type="ECO:0000256" key="6">
    <source>
        <dbReference type="ARBA" id="ARBA00038887"/>
    </source>
</evidence>
<proteinExistence type="inferred from homology"/>
<keyword evidence="5" id="KW-0460">Magnesium</keyword>
<comment type="cofactor">
    <cofactor evidence="1">
        <name>Mg(2+)</name>
        <dbReference type="ChEBI" id="CHEBI:18420"/>
    </cofactor>
</comment>
<evidence type="ECO:0000256" key="3">
    <source>
        <dbReference type="ARBA" id="ARBA00022723"/>
    </source>
</evidence>
<dbReference type="Gene3D" id="3.30.420.40">
    <property type="match status" value="2"/>
</dbReference>
<evidence type="ECO:0000256" key="4">
    <source>
        <dbReference type="ARBA" id="ARBA00022833"/>
    </source>
</evidence>
<evidence type="ECO:0000256" key="7">
    <source>
        <dbReference type="ARBA" id="ARBA00048451"/>
    </source>
</evidence>
<dbReference type="InterPro" id="IPR051804">
    <property type="entry name" value="Carb_Metab_Reg_Kinase/Isom"/>
</dbReference>
<reference evidence="8 9" key="1">
    <citation type="submission" date="2021-03" db="EMBL/GenBank/DDBJ databases">
        <title>Enterococcal diversity collection.</title>
        <authorList>
            <person name="Gilmore M.S."/>
            <person name="Schwartzman J."/>
            <person name="Van Tyne D."/>
            <person name="Martin M."/>
            <person name="Earl A.M."/>
            <person name="Manson A.L."/>
            <person name="Straub T."/>
            <person name="Salamzade R."/>
            <person name="Saavedra J."/>
            <person name="Lebreton F."/>
            <person name="Prichula J."/>
            <person name="Schaufler K."/>
            <person name="Gaca A."/>
            <person name="Sgardioli B."/>
            <person name="Wagenaar J."/>
            <person name="Strong T."/>
        </authorList>
    </citation>
    <scope>NUCLEOTIDE SEQUENCE [LARGE SCALE GENOMIC DNA]</scope>
    <source>
        <strain evidence="8 9">MJM16</strain>
    </source>
</reference>
<dbReference type="PANTHER" id="PTHR42742">
    <property type="entry name" value="TRANSCRIPTIONAL REPRESSOR MPRA"/>
    <property type="match status" value="1"/>
</dbReference>
<name>A0ABS3HHL9_9ENTE</name>
<dbReference type="RefSeq" id="WP_207108724.1">
    <property type="nucleotide sequence ID" value="NZ_JAFLVR010000027.1"/>
</dbReference>
<dbReference type="CDD" id="cd24067">
    <property type="entry name" value="ASKHA_NBD_ROK_BsFRK-like"/>
    <property type="match status" value="1"/>
</dbReference>
<keyword evidence="3" id="KW-0479">Metal-binding</keyword>
<accession>A0ABS3HHL9</accession>